<evidence type="ECO:0000256" key="2">
    <source>
        <dbReference type="SAM" id="Phobius"/>
    </source>
</evidence>
<dbReference type="InterPro" id="IPR025291">
    <property type="entry name" value="DUF4153"/>
</dbReference>
<reference evidence="3 4" key="1">
    <citation type="submission" date="2023-07" db="EMBL/GenBank/DDBJ databases">
        <title>Sequencing the genomes of 1000 actinobacteria strains.</title>
        <authorList>
            <person name="Klenk H.-P."/>
        </authorList>
    </citation>
    <scope>NUCLEOTIDE SEQUENCE [LARGE SCALE GENOMIC DNA]</scope>
    <source>
        <strain evidence="3 4">DSM 44711</strain>
    </source>
</reference>
<feature type="transmembrane region" description="Helical" evidence="2">
    <location>
        <begin position="358"/>
        <end position="382"/>
    </location>
</feature>
<evidence type="ECO:0008006" key="5">
    <source>
        <dbReference type="Google" id="ProtNLM"/>
    </source>
</evidence>
<protein>
    <recommendedName>
        <fullName evidence="5">DUF4173 domain-containing protein</fullName>
    </recommendedName>
</protein>
<dbReference type="Pfam" id="PF13687">
    <property type="entry name" value="DUF4153"/>
    <property type="match status" value="1"/>
</dbReference>
<dbReference type="RefSeq" id="WP_310420123.1">
    <property type="nucleotide sequence ID" value="NZ_JAVDYC010000001.1"/>
</dbReference>
<evidence type="ECO:0000313" key="3">
    <source>
        <dbReference type="EMBL" id="MDR7325415.1"/>
    </source>
</evidence>
<feature type="compositionally biased region" description="Pro residues" evidence="1">
    <location>
        <begin position="85"/>
        <end position="96"/>
    </location>
</feature>
<organism evidence="3 4">
    <name type="scientific">Catenuloplanes niger</name>
    <dbReference type="NCBI Taxonomy" id="587534"/>
    <lineage>
        <taxon>Bacteria</taxon>
        <taxon>Bacillati</taxon>
        <taxon>Actinomycetota</taxon>
        <taxon>Actinomycetes</taxon>
        <taxon>Micromonosporales</taxon>
        <taxon>Micromonosporaceae</taxon>
        <taxon>Catenuloplanes</taxon>
    </lineage>
</organism>
<dbReference type="Proteomes" id="UP001183629">
    <property type="component" value="Unassembled WGS sequence"/>
</dbReference>
<feature type="transmembrane region" description="Helical" evidence="2">
    <location>
        <begin position="402"/>
        <end position="421"/>
    </location>
</feature>
<feature type="region of interest" description="Disordered" evidence="1">
    <location>
        <begin position="1"/>
        <end position="105"/>
    </location>
</feature>
<feature type="transmembrane region" description="Helical" evidence="2">
    <location>
        <begin position="148"/>
        <end position="169"/>
    </location>
</feature>
<keyword evidence="4" id="KW-1185">Reference proteome</keyword>
<evidence type="ECO:0000256" key="1">
    <source>
        <dbReference type="SAM" id="MobiDB-lite"/>
    </source>
</evidence>
<gene>
    <name evidence="3" type="ORF">J2S44_005665</name>
</gene>
<feature type="compositionally biased region" description="Low complexity" evidence="1">
    <location>
        <begin position="73"/>
        <end position="84"/>
    </location>
</feature>
<keyword evidence="2" id="KW-1133">Transmembrane helix</keyword>
<name>A0AAE3ZVG0_9ACTN</name>
<evidence type="ECO:0000313" key="4">
    <source>
        <dbReference type="Proteomes" id="UP001183629"/>
    </source>
</evidence>
<comment type="caution">
    <text evidence="3">The sequence shown here is derived from an EMBL/GenBank/DDBJ whole genome shotgun (WGS) entry which is preliminary data.</text>
</comment>
<dbReference type="AlphaFoldDB" id="A0AAE3ZVG0"/>
<feature type="transmembrane region" description="Helical" evidence="2">
    <location>
        <begin position="212"/>
        <end position="231"/>
    </location>
</feature>
<feature type="transmembrane region" description="Helical" evidence="2">
    <location>
        <begin position="122"/>
        <end position="141"/>
    </location>
</feature>
<dbReference type="EMBL" id="JAVDYC010000001">
    <property type="protein sequence ID" value="MDR7325415.1"/>
    <property type="molecule type" value="Genomic_DNA"/>
</dbReference>
<feature type="transmembrane region" description="Helical" evidence="2">
    <location>
        <begin position="498"/>
        <end position="517"/>
    </location>
</feature>
<sequence>MTTAPPPGPRPDSSDRPVPAPPAETPAAPAAVVPSPAGSPGPAPADSVTAGSVPVPPAAGPASPAPPPPAAAPAPADAAVRPAPGGAPPAARPGPPVHTQLLVHGPWPSQFPDRWLGPDAPAAPAAVVALLVAAAIGAGTLNLSRPGLGWLLTALAATAALVVAGRVRLRPTMPPARVTLPATGPGLRADRYLWAVATVLLLGAGTIRAAGWLFALCVLTALLTAVLAAGGGQSVRALAHLLAIMPAAAARAVPWLVRGVRTLRRGRTADSPRLALPILLTAALLIVFGGLFVSADAAFEELISASLPELDGVVGARVLVLFPVLVLLLGALAFIRAAPPATADLDEPLRRPVRRTEWLLPVVALDLLFGAFVLVQATVLFGGAEHVLATAGLTYAEYARSGFWQLLVVTGLTLVVLGVAALTAPRASGTDRVLVRVLLGALAGLTLLIVASALSRMTLYADVYGLTRLRVLVFTCEIWLGVVFVLVLVAGIRLRARWLPRAVLGTAVLALLALVAVNPDALIARHNLNEDRIDTAYLRQLSADAVPELADAPAALRGCLLSGIAADLGRNPDGWTDLNLARLQAWRILDGQPDVIGCTYP</sequence>
<accession>A0AAE3ZVG0</accession>
<keyword evidence="2" id="KW-0472">Membrane</keyword>
<feature type="compositionally biased region" description="Pro residues" evidence="1">
    <location>
        <begin position="54"/>
        <end position="72"/>
    </location>
</feature>
<feature type="compositionally biased region" description="Pro residues" evidence="1">
    <location>
        <begin position="1"/>
        <end position="10"/>
    </location>
</feature>
<proteinExistence type="predicted"/>
<feature type="transmembrane region" description="Helical" evidence="2">
    <location>
        <begin position="319"/>
        <end position="338"/>
    </location>
</feature>
<feature type="transmembrane region" description="Helical" evidence="2">
    <location>
        <begin position="278"/>
        <end position="299"/>
    </location>
</feature>
<keyword evidence="2" id="KW-0812">Transmembrane</keyword>
<feature type="transmembrane region" description="Helical" evidence="2">
    <location>
        <begin position="471"/>
        <end position="491"/>
    </location>
</feature>
<feature type="compositionally biased region" description="Low complexity" evidence="1">
    <location>
        <begin position="25"/>
        <end position="36"/>
    </location>
</feature>
<feature type="transmembrane region" description="Helical" evidence="2">
    <location>
        <begin position="433"/>
        <end position="451"/>
    </location>
</feature>